<dbReference type="CDD" id="cd06261">
    <property type="entry name" value="TM_PBP2"/>
    <property type="match status" value="1"/>
</dbReference>
<evidence type="ECO:0000256" key="4">
    <source>
        <dbReference type="ARBA" id="ARBA00022692"/>
    </source>
</evidence>
<evidence type="ECO:0000313" key="9">
    <source>
        <dbReference type="EMBL" id="MBB4023919.1"/>
    </source>
</evidence>
<keyword evidence="2 7" id="KW-0813">Transport</keyword>
<name>A0A840CL79_9RHOB</name>
<dbReference type="Proteomes" id="UP000585681">
    <property type="component" value="Unassembled WGS sequence"/>
</dbReference>
<feature type="transmembrane region" description="Helical" evidence="7">
    <location>
        <begin position="229"/>
        <end position="254"/>
    </location>
</feature>
<dbReference type="InterPro" id="IPR000515">
    <property type="entry name" value="MetI-like"/>
</dbReference>
<gene>
    <name evidence="9" type="ORF">GGR17_003759</name>
</gene>
<feature type="transmembrane region" description="Helical" evidence="7">
    <location>
        <begin position="171"/>
        <end position="190"/>
    </location>
</feature>
<comment type="caution">
    <text evidence="9">The sequence shown here is derived from an EMBL/GenBank/DDBJ whole genome shotgun (WGS) entry which is preliminary data.</text>
</comment>
<dbReference type="InterPro" id="IPR035906">
    <property type="entry name" value="MetI-like_sf"/>
</dbReference>
<keyword evidence="6 7" id="KW-0472">Membrane</keyword>
<keyword evidence="5 7" id="KW-1133">Transmembrane helix</keyword>
<sequence length="307" mass="33771">MASFLAQRLFAALLTILVTTVAVSMLIHLVPGDPVQIMYAQSQGTTPEQLEEVRARLGLDQPLMVQYIQYMGRVLQGDLGRTIRGDQPVLELLLARLPNTLILATSALVIACAIGLVCGFVAAYRRGTWLDTLLMTSAILGVSMPHFWLGLILLFYFAVHLQWLPVAGSGAANLVLPAVTLGVTNAAIIARLTRSSMIDVFDQEFIRTAYAKGLPRALVLYRHALRAGLVPIVTMIGLQFTYMMGGAIVVENVFGWNGVGRMAIQAIFQRDYPLIQGFILMFAVVVVLVSVLMDLLYAWLDPRIRNR</sequence>
<keyword evidence="3" id="KW-1003">Cell membrane</keyword>
<proteinExistence type="inferred from homology"/>
<feature type="domain" description="ABC transmembrane type-1" evidence="8">
    <location>
        <begin position="97"/>
        <end position="297"/>
    </location>
</feature>
<dbReference type="PANTHER" id="PTHR43163:SF6">
    <property type="entry name" value="DIPEPTIDE TRANSPORT SYSTEM PERMEASE PROTEIN DPPB-RELATED"/>
    <property type="match status" value="1"/>
</dbReference>
<evidence type="ECO:0000256" key="5">
    <source>
        <dbReference type="ARBA" id="ARBA00022989"/>
    </source>
</evidence>
<dbReference type="PANTHER" id="PTHR43163">
    <property type="entry name" value="DIPEPTIDE TRANSPORT SYSTEM PERMEASE PROTEIN DPPB-RELATED"/>
    <property type="match status" value="1"/>
</dbReference>
<protein>
    <submittedName>
        <fullName evidence="9">ABC-type dipeptide/oligopeptide/nickel transport system permease component</fullName>
    </submittedName>
</protein>
<dbReference type="AlphaFoldDB" id="A0A840CL79"/>
<reference evidence="9" key="1">
    <citation type="submission" date="2020-08" db="EMBL/GenBank/DDBJ databases">
        <title>Genomic Encyclopedia of Type Strains, Phase IV (KMG-IV): sequencing the most valuable type-strain genomes for metagenomic binning, comparative biology and taxonomic classification.</title>
        <authorList>
            <person name="Goeker M."/>
        </authorList>
    </citation>
    <scope>NUCLEOTIDE SEQUENCE [LARGE SCALE GENOMIC DNA]</scope>
    <source>
        <strain evidence="9">DSM 105040</strain>
    </source>
</reference>
<dbReference type="PROSITE" id="PS50928">
    <property type="entry name" value="ABC_TM1"/>
    <property type="match status" value="1"/>
</dbReference>
<evidence type="ECO:0000256" key="7">
    <source>
        <dbReference type="RuleBase" id="RU363032"/>
    </source>
</evidence>
<evidence type="ECO:0000259" key="8">
    <source>
        <dbReference type="PROSITE" id="PS50928"/>
    </source>
</evidence>
<dbReference type="InterPro" id="IPR045621">
    <property type="entry name" value="BPD_transp_1_N"/>
</dbReference>
<evidence type="ECO:0000256" key="6">
    <source>
        <dbReference type="ARBA" id="ARBA00023136"/>
    </source>
</evidence>
<dbReference type="GO" id="GO:0005886">
    <property type="term" value="C:plasma membrane"/>
    <property type="evidence" value="ECO:0007669"/>
    <property type="project" value="UniProtKB-SubCell"/>
</dbReference>
<dbReference type="EMBL" id="JACIEQ010000014">
    <property type="protein sequence ID" value="MBB4023919.1"/>
    <property type="molecule type" value="Genomic_DNA"/>
</dbReference>
<dbReference type="Gene3D" id="1.10.3720.10">
    <property type="entry name" value="MetI-like"/>
    <property type="match status" value="1"/>
</dbReference>
<evidence type="ECO:0000256" key="3">
    <source>
        <dbReference type="ARBA" id="ARBA00022475"/>
    </source>
</evidence>
<keyword evidence="4 7" id="KW-0812">Transmembrane</keyword>
<feature type="transmembrane region" description="Helical" evidence="7">
    <location>
        <begin position="101"/>
        <end position="124"/>
    </location>
</feature>
<feature type="transmembrane region" description="Helical" evidence="7">
    <location>
        <begin position="136"/>
        <end position="159"/>
    </location>
</feature>
<organism evidence="9 10">
    <name type="scientific">Actibacterium naphthalenivorans</name>
    <dbReference type="NCBI Taxonomy" id="1614693"/>
    <lineage>
        <taxon>Bacteria</taxon>
        <taxon>Pseudomonadati</taxon>
        <taxon>Pseudomonadota</taxon>
        <taxon>Alphaproteobacteria</taxon>
        <taxon>Rhodobacterales</taxon>
        <taxon>Roseobacteraceae</taxon>
        <taxon>Actibacterium</taxon>
    </lineage>
</organism>
<dbReference type="Pfam" id="PF00528">
    <property type="entry name" value="BPD_transp_1"/>
    <property type="match status" value="1"/>
</dbReference>
<dbReference type="SUPFAM" id="SSF161098">
    <property type="entry name" value="MetI-like"/>
    <property type="match status" value="1"/>
</dbReference>
<evidence type="ECO:0000313" key="10">
    <source>
        <dbReference type="Proteomes" id="UP000585681"/>
    </source>
</evidence>
<dbReference type="RefSeq" id="WP_054539066.1">
    <property type="nucleotide sequence ID" value="NZ_JACIEQ010000014.1"/>
</dbReference>
<comment type="similarity">
    <text evidence="7">Belongs to the binding-protein-dependent transport system permease family.</text>
</comment>
<feature type="transmembrane region" description="Helical" evidence="7">
    <location>
        <begin position="274"/>
        <end position="300"/>
    </location>
</feature>
<evidence type="ECO:0000256" key="2">
    <source>
        <dbReference type="ARBA" id="ARBA00022448"/>
    </source>
</evidence>
<accession>A0A840CL79</accession>
<dbReference type="Pfam" id="PF19300">
    <property type="entry name" value="BPD_transp_1_N"/>
    <property type="match status" value="1"/>
</dbReference>
<dbReference type="GO" id="GO:0055085">
    <property type="term" value="P:transmembrane transport"/>
    <property type="evidence" value="ECO:0007669"/>
    <property type="project" value="InterPro"/>
</dbReference>
<evidence type="ECO:0000256" key="1">
    <source>
        <dbReference type="ARBA" id="ARBA00004651"/>
    </source>
</evidence>
<comment type="subcellular location">
    <subcellularLocation>
        <location evidence="1 7">Cell membrane</location>
        <topology evidence="1 7">Multi-pass membrane protein</topology>
    </subcellularLocation>
</comment>
<keyword evidence="10" id="KW-1185">Reference proteome</keyword>